<dbReference type="Proteomes" id="UP000244152">
    <property type="component" value="Unassembled WGS sequence"/>
</dbReference>
<comment type="caution">
    <text evidence="1">The sequence shown here is derived from an EMBL/GenBank/DDBJ whole genome shotgun (WGS) entry which is preliminary data.</text>
</comment>
<evidence type="ECO:0000313" key="2">
    <source>
        <dbReference type="Proteomes" id="UP000244152"/>
    </source>
</evidence>
<dbReference type="EMBL" id="QAOK01000025">
    <property type="protein sequence ID" value="PTQ79570.1"/>
    <property type="molecule type" value="Genomic_DNA"/>
</dbReference>
<organism evidence="1 2">
    <name type="scientific">Nitrosospira multiformis</name>
    <dbReference type="NCBI Taxonomy" id="1231"/>
    <lineage>
        <taxon>Bacteria</taxon>
        <taxon>Pseudomonadati</taxon>
        <taxon>Pseudomonadota</taxon>
        <taxon>Betaproteobacteria</taxon>
        <taxon>Nitrosomonadales</taxon>
        <taxon>Nitrosomonadaceae</taxon>
        <taxon>Nitrosospira</taxon>
    </lineage>
</organism>
<gene>
    <name evidence="1" type="ORF">C8R21_1255</name>
</gene>
<reference evidence="1 2" key="1">
    <citation type="submission" date="2018-04" db="EMBL/GenBank/DDBJ databases">
        <title>Active sludge and wastewater microbial communities from Klosterneuburg, Austria.</title>
        <authorList>
            <person name="Wagner M."/>
        </authorList>
    </citation>
    <scope>NUCLEOTIDE SEQUENCE [LARGE SCALE GENOMIC DNA]</scope>
    <source>
        <strain evidence="1 2">Nl12</strain>
    </source>
</reference>
<dbReference type="AlphaFoldDB" id="A0A2T5I6W8"/>
<proteinExistence type="predicted"/>
<accession>A0A2T5I6W8</accession>
<name>A0A2T5I6W8_9PROT</name>
<protein>
    <submittedName>
        <fullName evidence="1">Uncharacterized protein</fullName>
    </submittedName>
</protein>
<sequence length="119" mass="14046">MQDLLFCILLTSLPDIAMYMTQLLLPLWSNGGERFPHHLFEQVRDELVDKFGGLTAYTRTPASELWQENDGATVHDDIIVYEVMVKDLDEDWWSSYRKKLEQRFSQDKLVIRAQEIRLL</sequence>
<evidence type="ECO:0000313" key="1">
    <source>
        <dbReference type="EMBL" id="PTQ79570.1"/>
    </source>
</evidence>
<dbReference type="RefSeq" id="WP_219906655.1">
    <property type="nucleotide sequence ID" value="NZ_QAOK01000025.1"/>
</dbReference>